<dbReference type="Proteomes" id="UP000231912">
    <property type="component" value="Unassembled WGS sequence"/>
</dbReference>
<dbReference type="PANTHER" id="PTHR12835">
    <property type="entry name" value="BIOTIN PROTEIN LIGASE"/>
    <property type="match status" value="1"/>
</dbReference>
<feature type="domain" description="BPL/LPL catalytic" evidence="2">
    <location>
        <begin position="1"/>
        <end position="184"/>
    </location>
</feature>
<dbReference type="GO" id="GO:0005737">
    <property type="term" value="C:cytoplasm"/>
    <property type="evidence" value="ECO:0007669"/>
    <property type="project" value="TreeGrafter"/>
</dbReference>
<dbReference type="RefSeq" id="WP_100759649.1">
    <property type="nucleotide sequence ID" value="NZ_NPDT01000007.1"/>
</dbReference>
<comment type="caution">
    <text evidence="3">The sequence shown here is derived from an EMBL/GenBank/DDBJ whole genome shotgun (WGS) entry which is preliminary data.</text>
</comment>
<organism evidence="3 4">
    <name type="scientific">Leptospira wolffii</name>
    <dbReference type="NCBI Taxonomy" id="409998"/>
    <lineage>
        <taxon>Bacteria</taxon>
        <taxon>Pseudomonadati</taxon>
        <taxon>Spirochaetota</taxon>
        <taxon>Spirochaetia</taxon>
        <taxon>Leptospirales</taxon>
        <taxon>Leptospiraceae</taxon>
        <taxon>Leptospira</taxon>
    </lineage>
</organism>
<dbReference type="InterPro" id="IPR004408">
    <property type="entry name" value="Biotin_CoA_COase_ligase"/>
</dbReference>
<dbReference type="SUPFAM" id="SSF55681">
    <property type="entry name" value="Class II aaRS and biotin synthetases"/>
    <property type="match status" value="1"/>
</dbReference>
<dbReference type="PROSITE" id="PS51733">
    <property type="entry name" value="BPL_LPL_CATALYTIC"/>
    <property type="match status" value="1"/>
</dbReference>
<dbReference type="EMBL" id="NPDT01000007">
    <property type="protein sequence ID" value="PJZ64850.1"/>
    <property type="molecule type" value="Genomic_DNA"/>
</dbReference>
<dbReference type="PANTHER" id="PTHR12835:SF5">
    <property type="entry name" value="BIOTIN--PROTEIN LIGASE"/>
    <property type="match status" value="1"/>
</dbReference>
<name>A0A2M9Z8U1_9LEPT</name>
<dbReference type="NCBIfam" id="TIGR00121">
    <property type="entry name" value="birA_ligase"/>
    <property type="match status" value="1"/>
</dbReference>
<protein>
    <submittedName>
        <fullName evidence="3">Biotin--[acetyl-CoA-carboxylase] ligase</fullName>
    </submittedName>
</protein>
<dbReference type="Pfam" id="PF03099">
    <property type="entry name" value="BPL_LplA_LipB"/>
    <property type="match status" value="1"/>
</dbReference>
<dbReference type="CDD" id="cd16442">
    <property type="entry name" value="BPL"/>
    <property type="match status" value="1"/>
</dbReference>
<dbReference type="GO" id="GO:0004077">
    <property type="term" value="F:biotin--[biotin carboxyl-carrier protein] ligase activity"/>
    <property type="evidence" value="ECO:0007669"/>
    <property type="project" value="InterPro"/>
</dbReference>
<evidence type="ECO:0000313" key="3">
    <source>
        <dbReference type="EMBL" id="PJZ64850.1"/>
    </source>
</evidence>
<gene>
    <name evidence="3" type="ORF">CH371_15160</name>
</gene>
<sequence length="250" mass="27460">MSFRLLEPDSGILLSETSSTNSLLKGKEFPPGTWILADFQSSGRGRKGKSWSVLGEEPFIFSGKFRSSENLPHPGLFSLYTGIAVAKTVLAVYPSASSKDLKIKWPNDIYLNGKKVCGILIETEKEGESWDWIVGIGINLYGKENPKDLPEAGFVTTDPDEAGKRSVFLETLLPNLNDAALALSSGENRTSYINDRLLWKGKAVGWTENSSPKNGILLGIDEQGRLLVQNSETGKTVEFIDSPEDFRSLE</sequence>
<reference evidence="3 4" key="1">
    <citation type="submission" date="2017-07" db="EMBL/GenBank/DDBJ databases">
        <title>Leptospira spp. isolated from tropical soils.</title>
        <authorList>
            <person name="Thibeaux R."/>
            <person name="Iraola G."/>
            <person name="Ferres I."/>
            <person name="Bierque E."/>
            <person name="Girault D."/>
            <person name="Soupe-Gilbert M.-E."/>
            <person name="Picardeau M."/>
            <person name="Goarant C."/>
        </authorList>
    </citation>
    <scope>NUCLEOTIDE SEQUENCE [LARGE SCALE GENOMIC DNA]</scope>
    <source>
        <strain evidence="3 4">FH2-C-A2</strain>
    </source>
</reference>
<evidence type="ECO:0000313" key="4">
    <source>
        <dbReference type="Proteomes" id="UP000231912"/>
    </source>
</evidence>
<dbReference type="InterPro" id="IPR045864">
    <property type="entry name" value="aa-tRNA-synth_II/BPL/LPL"/>
</dbReference>
<accession>A0A2M9Z8U1</accession>
<evidence type="ECO:0000259" key="2">
    <source>
        <dbReference type="PROSITE" id="PS51733"/>
    </source>
</evidence>
<dbReference type="InterPro" id="IPR004143">
    <property type="entry name" value="BPL_LPL_catalytic"/>
</dbReference>
<proteinExistence type="predicted"/>
<keyword evidence="1 3" id="KW-0436">Ligase</keyword>
<evidence type="ECO:0000256" key="1">
    <source>
        <dbReference type="ARBA" id="ARBA00022598"/>
    </source>
</evidence>
<dbReference type="AlphaFoldDB" id="A0A2M9Z8U1"/>
<dbReference type="Gene3D" id="3.30.930.10">
    <property type="entry name" value="Bira Bifunctional Protein, Domain 2"/>
    <property type="match status" value="1"/>
</dbReference>